<feature type="region of interest" description="Disordered" evidence="3">
    <location>
        <begin position="122"/>
        <end position="172"/>
    </location>
</feature>
<dbReference type="InterPro" id="IPR014756">
    <property type="entry name" value="Ig_E-set"/>
</dbReference>
<sequence>MTGPIGTGGFASLGLYGAESEATRAGRRQDEERQQYITKIPSSSFLRVPPERADRLTAADALFAVPVAEQQRLVERFIDYADQVRGTQLHLLREHDSSAVSERFLQQIEQLQRPFISADAAAGVAGPSDSNGNNSSSSSTNGTSNDSSSNDGSNSGGGCGNPKSSSVGSKEYLRRHPSTVRFRLIEGGVSSLLLGTGAGAGCGSQVQARVSAGFQGGDSDALTHGSSTMSTSRDGDEEETPFVCQLESFLQLAVNEIATKESMGWEGQTEANAAAVRLRCRRVVMAGALVPLALDDTLVIEHKVTLRKGGVSSASKKTVQANGKTPEGTLPGTLDIFGDTERLRDILHEHAYQGCLRVPVTDQFKAQRGGRRGSICQELAASVVVLARADEPRCLSIFYHFRDQQEGSFIIDSPEWRQMQEALAPLLASREVSTFRGLLHTRREQTGLCYEFFVVRYSRAVSPAVCVSLQPAFTPLRAPRDTCDWASQLDGSAVVQLDPKLQEFVPQLRQRFLTLTETLAAIKDSFGSLEAFAEGHKLFGYRYREWLPNAKAVYLFGDFNNWDRAAHPLQRERCGVAPFFFEASLGALKGTKLDMAAEQRPGDPPSSVWSIFIPDNPDGSPALSHRCRLRVLVVPREGDPIDRVPSWSRVVWRSEDSGLFNAVLWNPPDNERHVFRFPRPRLPDDFAPAIYEAHIGSSSGEEGRVGTFVEFTQTLLPRIRNLGYNTILLLDVVEHADFASFGVYVTNHFAVSSRLGTVEEFKALVDKAHALGLRVLISLCHAHSSKNVMDGLGCIDGGDNSYFVSGPSGVVEEAKVFDFSKTEVYVDLLLRFFNTAAMVSESNLFAFYVGAVFVRWLDGFRLEGVPWMLYDQRSVLRQPDLYDYSAYLSRDFCASGVLYLSLANSLLTALLPADQRLSIAQECTGYPTLCRPISQGGLGFDYRLDSSLSQSLRRLIRQSGHRQGRWMTAQVLWALASKPNTEKVIVSVEDADTTRFCRRRLKIALFAWESLHTHAVGGVAPHVTELAAGLSRQGHEVHVFVRAMESCGGCSEHYGVMYHECTFDLDRDFVVEIQNMCESFIACMLSVEEAMGTEFEICHAHDWLAGRALIRAKQMASR</sequence>
<dbReference type="SUPFAM" id="SSF51445">
    <property type="entry name" value="(Trans)glycosidases"/>
    <property type="match status" value="1"/>
</dbReference>
<gene>
    <name evidence="6" type="ORF">EMWEY_00002870</name>
</gene>
<dbReference type="SUPFAM" id="SSF53756">
    <property type="entry name" value="UDP-Glycosyltransferase/glycogen phosphorylase"/>
    <property type="match status" value="1"/>
</dbReference>
<dbReference type="InterPro" id="IPR013783">
    <property type="entry name" value="Ig-like_fold"/>
</dbReference>
<evidence type="ECO:0000313" key="7">
    <source>
        <dbReference type="Proteomes" id="UP000030763"/>
    </source>
</evidence>
<dbReference type="PANTHER" id="PTHR43651:SF3">
    <property type="entry name" value="1,4-ALPHA-GLUCAN-BRANCHING ENZYME"/>
    <property type="match status" value="1"/>
</dbReference>
<feature type="domain" description="Starch synthase catalytic" evidence="5">
    <location>
        <begin position="1002"/>
        <end position="1115"/>
    </location>
</feature>
<dbReference type="EC" id="2.4.1.18" evidence="6"/>
<evidence type="ECO:0000256" key="1">
    <source>
        <dbReference type="ARBA" id="ARBA00022676"/>
    </source>
</evidence>
<dbReference type="GO" id="GO:0004553">
    <property type="term" value="F:hydrolase activity, hydrolyzing O-glycosyl compounds"/>
    <property type="evidence" value="ECO:0007669"/>
    <property type="project" value="InterPro"/>
</dbReference>
<feature type="domain" description="Glycoside hydrolase family 13 N-terminal" evidence="4">
    <location>
        <begin position="539"/>
        <end position="573"/>
    </location>
</feature>
<dbReference type="InterPro" id="IPR017853">
    <property type="entry name" value="GH"/>
</dbReference>
<evidence type="ECO:0000259" key="5">
    <source>
        <dbReference type="Pfam" id="PF08323"/>
    </source>
</evidence>
<dbReference type="GO" id="GO:0005975">
    <property type="term" value="P:carbohydrate metabolic process"/>
    <property type="evidence" value="ECO:0007669"/>
    <property type="project" value="InterPro"/>
</dbReference>
<dbReference type="SUPFAM" id="SSF81296">
    <property type="entry name" value="E set domains"/>
    <property type="match status" value="1"/>
</dbReference>
<reference evidence="6" key="2">
    <citation type="submission" date="2013-10" db="EMBL/GenBank/DDBJ databases">
        <authorList>
            <person name="Aslett M."/>
        </authorList>
    </citation>
    <scope>NUCLEOTIDE SEQUENCE [LARGE SCALE GENOMIC DNA]</scope>
    <source>
        <strain evidence="6">Weybridge</strain>
    </source>
</reference>
<feature type="region of interest" description="Disordered" evidence="3">
    <location>
        <begin position="217"/>
        <end position="236"/>
    </location>
</feature>
<feature type="compositionally biased region" description="Low complexity" evidence="3">
    <location>
        <begin position="126"/>
        <end position="153"/>
    </location>
</feature>
<keyword evidence="2 6" id="KW-0808">Transferase</keyword>
<organism evidence="6 7">
    <name type="scientific">Eimeria maxima</name>
    <name type="common">Coccidian parasite</name>
    <dbReference type="NCBI Taxonomy" id="5804"/>
    <lineage>
        <taxon>Eukaryota</taxon>
        <taxon>Sar</taxon>
        <taxon>Alveolata</taxon>
        <taxon>Apicomplexa</taxon>
        <taxon>Conoidasida</taxon>
        <taxon>Coccidia</taxon>
        <taxon>Eucoccidiorida</taxon>
        <taxon>Eimeriorina</taxon>
        <taxon>Eimeriidae</taxon>
        <taxon>Eimeria</taxon>
    </lineage>
</organism>
<keyword evidence="7" id="KW-1185">Reference proteome</keyword>
<dbReference type="InterPro" id="IPR013534">
    <property type="entry name" value="Starch_synth_cat_dom"/>
</dbReference>
<dbReference type="AlphaFoldDB" id="U6M8H2"/>
<dbReference type="EMBL" id="HG719839">
    <property type="protein sequence ID" value="CDJ58764.1"/>
    <property type="molecule type" value="Genomic_DNA"/>
</dbReference>
<proteinExistence type="predicted"/>
<dbReference type="Pfam" id="PF08323">
    <property type="entry name" value="Glyco_transf_5"/>
    <property type="match status" value="1"/>
</dbReference>
<dbReference type="GO" id="GO:0003844">
    <property type="term" value="F:1,4-alpha-glucan branching enzyme activity"/>
    <property type="evidence" value="ECO:0007669"/>
    <property type="project" value="UniProtKB-EC"/>
</dbReference>
<evidence type="ECO:0000313" key="6">
    <source>
        <dbReference type="EMBL" id="CDJ58764.1"/>
    </source>
</evidence>
<evidence type="ECO:0000256" key="3">
    <source>
        <dbReference type="SAM" id="MobiDB-lite"/>
    </source>
</evidence>
<dbReference type="Gene3D" id="3.20.20.80">
    <property type="entry name" value="Glycosidases"/>
    <property type="match status" value="1"/>
</dbReference>
<dbReference type="GeneID" id="25334273"/>
<protein>
    <submittedName>
        <fullName evidence="6">1,4-alpha-glucan branching enzyme isoform 2, related</fullName>
        <ecNumber evidence="6">2.4.1.18</ecNumber>
    </submittedName>
</protein>
<dbReference type="VEuPathDB" id="ToxoDB:EMWEY_00002870"/>
<name>U6M8H2_EIMMA</name>
<reference evidence="6" key="1">
    <citation type="submission" date="2013-10" db="EMBL/GenBank/DDBJ databases">
        <title>Genomic analysis of the causative agents of coccidiosis in chickens.</title>
        <authorList>
            <person name="Reid A.J."/>
            <person name="Blake D."/>
            <person name="Billington K."/>
            <person name="Browne H."/>
            <person name="Dunn M."/>
            <person name="Hung S."/>
            <person name="Kawahara F."/>
            <person name="Miranda-Saavedra D."/>
            <person name="Mourier T."/>
            <person name="Nagra H."/>
            <person name="Otto T.D."/>
            <person name="Rawlings N."/>
            <person name="Sanchez A."/>
            <person name="Sanders M."/>
            <person name="Subramaniam C."/>
            <person name="Tay Y."/>
            <person name="Dear P."/>
            <person name="Doerig C."/>
            <person name="Gruber A."/>
            <person name="Parkinson J."/>
            <person name="Shirley M."/>
            <person name="Wan K.L."/>
            <person name="Berriman M."/>
            <person name="Tomley F."/>
            <person name="Pain A."/>
        </authorList>
    </citation>
    <scope>NUCLEOTIDE SEQUENCE [LARGE SCALE GENOMIC DNA]</scope>
    <source>
        <strain evidence="6">Weybridge</strain>
    </source>
</reference>
<evidence type="ECO:0000259" key="4">
    <source>
        <dbReference type="Pfam" id="PF02922"/>
    </source>
</evidence>
<dbReference type="PANTHER" id="PTHR43651">
    <property type="entry name" value="1,4-ALPHA-GLUCAN-BRANCHING ENZYME"/>
    <property type="match status" value="1"/>
</dbReference>
<dbReference type="CDD" id="cd02854">
    <property type="entry name" value="E_set_GBE_euk_N"/>
    <property type="match status" value="1"/>
</dbReference>
<dbReference type="RefSeq" id="XP_013335412.1">
    <property type="nucleotide sequence ID" value="XM_013479958.1"/>
</dbReference>
<dbReference type="Proteomes" id="UP000030763">
    <property type="component" value="Unassembled WGS sequence"/>
</dbReference>
<dbReference type="OrthoDB" id="196493at2759"/>
<keyword evidence="1 6" id="KW-0328">Glycosyltransferase</keyword>
<dbReference type="Pfam" id="PF02922">
    <property type="entry name" value="CBM_48"/>
    <property type="match status" value="1"/>
</dbReference>
<dbReference type="InterPro" id="IPR004193">
    <property type="entry name" value="Glyco_hydro_13_N"/>
</dbReference>
<dbReference type="Gene3D" id="2.60.40.10">
    <property type="entry name" value="Immunoglobulins"/>
    <property type="match status" value="1"/>
</dbReference>
<dbReference type="GO" id="GO:0005737">
    <property type="term" value="C:cytoplasm"/>
    <property type="evidence" value="ECO:0007669"/>
    <property type="project" value="TreeGrafter"/>
</dbReference>
<evidence type="ECO:0000256" key="2">
    <source>
        <dbReference type="ARBA" id="ARBA00022679"/>
    </source>
</evidence>
<accession>U6M8H2</accession>